<protein>
    <submittedName>
        <fullName evidence="1">Uncharacterized protein</fullName>
    </submittedName>
</protein>
<evidence type="ECO:0000313" key="1">
    <source>
        <dbReference type="EMBL" id="KAK7929069.1"/>
    </source>
</evidence>
<dbReference type="EMBL" id="JBBPFD010000004">
    <property type="protein sequence ID" value="KAK7929069.1"/>
    <property type="molecule type" value="Genomic_DNA"/>
</dbReference>
<proteinExistence type="predicted"/>
<evidence type="ECO:0000313" key="2">
    <source>
        <dbReference type="Proteomes" id="UP001460270"/>
    </source>
</evidence>
<comment type="caution">
    <text evidence="1">The sequence shown here is derived from an EMBL/GenBank/DDBJ whole genome shotgun (WGS) entry which is preliminary data.</text>
</comment>
<reference evidence="2" key="1">
    <citation type="submission" date="2024-04" db="EMBL/GenBank/DDBJ databases">
        <title>Salinicola lusitanus LLJ914,a marine bacterium isolated from the Okinawa Trough.</title>
        <authorList>
            <person name="Li J."/>
        </authorList>
    </citation>
    <scope>NUCLEOTIDE SEQUENCE [LARGE SCALE GENOMIC DNA]</scope>
</reference>
<dbReference type="Proteomes" id="UP001460270">
    <property type="component" value="Unassembled WGS sequence"/>
</dbReference>
<name>A0AAW0PK33_9GOBI</name>
<gene>
    <name evidence="1" type="ORF">WMY93_005464</name>
</gene>
<dbReference type="AlphaFoldDB" id="A0AAW0PK33"/>
<sequence>MSSHRNLKCKVLKYLEKGDRLGMVSVLRKEGLGHGTLSQLHQLVTTELSSARFSRVHLVVRALDNLSENDKDLQALLSSGLISKVTMMQLNPFLINDLVYSRVKVKLEDRAVVNVELEDRPVVMVELERVDEPATTAGVSPQYAAAAPATTWSALNRSTPAPASETPLLLLQKSLLIWWYEAVFEKLTCDLSQNAALRNLTAAFFDYFLELAKPFVPVSELRVILMYLSRTALDPTVAFRLRLEAIRTFNSSLESCSPEQRRVLQNHQDIQNILSAQSDKKCNSQELSSARFSRVHLVVRALDNLSENDKDLQALLSSGLISKVFKGEGEAGGPCSGERGAGGPASGCWWSWSGVDEPATTAGSESAIRCSGSSNYVERFKSLPPAPSI</sequence>
<accession>A0AAW0PK33</accession>
<keyword evidence="2" id="KW-1185">Reference proteome</keyword>
<organism evidence="1 2">
    <name type="scientific">Mugilogobius chulae</name>
    <name type="common">yellowstripe goby</name>
    <dbReference type="NCBI Taxonomy" id="88201"/>
    <lineage>
        <taxon>Eukaryota</taxon>
        <taxon>Metazoa</taxon>
        <taxon>Chordata</taxon>
        <taxon>Craniata</taxon>
        <taxon>Vertebrata</taxon>
        <taxon>Euteleostomi</taxon>
        <taxon>Actinopterygii</taxon>
        <taxon>Neopterygii</taxon>
        <taxon>Teleostei</taxon>
        <taxon>Neoteleostei</taxon>
        <taxon>Acanthomorphata</taxon>
        <taxon>Gobiaria</taxon>
        <taxon>Gobiiformes</taxon>
        <taxon>Gobioidei</taxon>
        <taxon>Gobiidae</taxon>
        <taxon>Gobionellinae</taxon>
        <taxon>Mugilogobius</taxon>
    </lineage>
</organism>